<keyword evidence="1" id="KW-1133">Transmembrane helix</keyword>
<feature type="non-terminal residue" evidence="3">
    <location>
        <position position="87"/>
    </location>
</feature>
<feature type="transmembrane region" description="Helical" evidence="1">
    <location>
        <begin position="51"/>
        <end position="70"/>
    </location>
</feature>
<reference evidence="3" key="1">
    <citation type="submission" date="2019-03" db="EMBL/GenBank/DDBJ databases">
        <title>Lake Tanganyika Metagenome-Assembled Genomes (MAGs).</title>
        <authorList>
            <person name="Tran P."/>
        </authorList>
    </citation>
    <scope>NUCLEOTIDE SEQUENCE</scope>
    <source>
        <strain evidence="3">M_DeepCast_400m_m2_100</strain>
    </source>
</reference>
<dbReference type="EMBL" id="VGIY01000423">
    <property type="protein sequence ID" value="MBM3318628.1"/>
    <property type="molecule type" value="Genomic_DNA"/>
</dbReference>
<gene>
    <name evidence="3" type="ORF">FJY75_12325</name>
</gene>
<evidence type="ECO:0000259" key="2">
    <source>
        <dbReference type="Pfam" id="PF12801"/>
    </source>
</evidence>
<comment type="caution">
    <text evidence="3">The sequence shown here is derived from an EMBL/GenBank/DDBJ whole genome shotgun (WGS) entry which is preliminary data.</text>
</comment>
<keyword evidence="1" id="KW-0812">Transmembrane</keyword>
<accession>A0A937XEW4</accession>
<evidence type="ECO:0000313" key="4">
    <source>
        <dbReference type="Proteomes" id="UP000748308"/>
    </source>
</evidence>
<dbReference type="AlphaFoldDB" id="A0A937XEW4"/>
<evidence type="ECO:0000256" key="1">
    <source>
        <dbReference type="SAM" id="Phobius"/>
    </source>
</evidence>
<evidence type="ECO:0000313" key="3">
    <source>
        <dbReference type="EMBL" id="MBM3318628.1"/>
    </source>
</evidence>
<proteinExistence type="predicted"/>
<protein>
    <submittedName>
        <fullName evidence="3">4Fe-4S binding protein</fullName>
    </submittedName>
</protein>
<name>A0A937XEW4_UNCEI</name>
<sequence>MRRARTILQAGFLAVVIVGVFLLRGHAEGFCPFGGVEGLYTWLREGAMPCSLGMSNFYILGALLAVTLVVRRAFCGFACPIGAISEW</sequence>
<keyword evidence="1" id="KW-0472">Membrane</keyword>
<dbReference type="Proteomes" id="UP000748308">
    <property type="component" value="Unassembled WGS sequence"/>
</dbReference>
<feature type="domain" description="4Fe-4S ferredoxin-type" evidence="2">
    <location>
        <begin position="53"/>
        <end position="87"/>
    </location>
</feature>
<organism evidence="3 4">
    <name type="scientific">Eiseniibacteriota bacterium</name>
    <dbReference type="NCBI Taxonomy" id="2212470"/>
    <lineage>
        <taxon>Bacteria</taxon>
        <taxon>Candidatus Eiseniibacteriota</taxon>
    </lineage>
</organism>
<dbReference type="Pfam" id="PF12801">
    <property type="entry name" value="Fer4_5"/>
    <property type="match status" value="1"/>
</dbReference>
<dbReference type="InterPro" id="IPR017896">
    <property type="entry name" value="4Fe4S_Fe-S-bd"/>
</dbReference>